<dbReference type="RefSeq" id="WP_197443628.1">
    <property type="nucleotide sequence ID" value="NZ_CP036275.1"/>
</dbReference>
<dbReference type="KEGG" id="mri:Mal4_40560"/>
<dbReference type="EMBL" id="CP036275">
    <property type="protein sequence ID" value="QDU39710.1"/>
    <property type="molecule type" value="Genomic_DNA"/>
</dbReference>
<dbReference type="AlphaFoldDB" id="A0A517ZBA2"/>
<evidence type="ECO:0000256" key="1">
    <source>
        <dbReference type="SAM" id="MobiDB-lite"/>
    </source>
</evidence>
<evidence type="ECO:0000313" key="3">
    <source>
        <dbReference type="Proteomes" id="UP000320496"/>
    </source>
</evidence>
<proteinExistence type="predicted"/>
<feature type="region of interest" description="Disordered" evidence="1">
    <location>
        <begin position="138"/>
        <end position="174"/>
    </location>
</feature>
<evidence type="ECO:0000313" key="2">
    <source>
        <dbReference type="EMBL" id="QDU39710.1"/>
    </source>
</evidence>
<gene>
    <name evidence="2" type="ORF">Mal4_40560</name>
</gene>
<sequence length="174" mass="19729">MITIERKIHLRPTKHGRKQIRKEPSPLEDVKPGRVPRVARLMALAIRFERLLHEGVVADQPALARLAHVSQPRITQIMNLLHLAPDIQEELLLLPRVRSGRDPIHEKMLRPVAAEVDWGRQRELWRAIVRERVVTQPSECNPAAEATDSGVEAGETRDAGESGDRLLATTPQRR</sequence>
<dbReference type="Proteomes" id="UP000320496">
    <property type="component" value="Chromosome"/>
</dbReference>
<organism evidence="2 3">
    <name type="scientific">Maioricimonas rarisocia</name>
    <dbReference type="NCBI Taxonomy" id="2528026"/>
    <lineage>
        <taxon>Bacteria</taxon>
        <taxon>Pseudomonadati</taxon>
        <taxon>Planctomycetota</taxon>
        <taxon>Planctomycetia</taxon>
        <taxon>Planctomycetales</taxon>
        <taxon>Planctomycetaceae</taxon>
        <taxon>Maioricimonas</taxon>
    </lineage>
</organism>
<dbReference type="SUPFAM" id="SSF109709">
    <property type="entry name" value="KorB DNA-binding domain-like"/>
    <property type="match status" value="1"/>
</dbReference>
<keyword evidence="3" id="KW-1185">Reference proteome</keyword>
<feature type="compositionally biased region" description="Basic and acidic residues" evidence="1">
    <location>
        <begin position="154"/>
        <end position="164"/>
    </location>
</feature>
<name>A0A517ZBA2_9PLAN</name>
<protein>
    <submittedName>
        <fullName evidence="2">Uncharacterized protein</fullName>
    </submittedName>
</protein>
<reference evidence="2 3" key="1">
    <citation type="submission" date="2019-02" db="EMBL/GenBank/DDBJ databases">
        <title>Deep-cultivation of Planctomycetes and their phenomic and genomic characterization uncovers novel biology.</title>
        <authorList>
            <person name="Wiegand S."/>
            <person name="Jogler M."/>
            <person name="Boedeker C."/>
            <person name="Pinto D."/>
            <person name="Vollmers J."/>
            <person name="Rivas-Marin E."/>
            <person name="Kohn T."/>
            <person name="Peeters S.H."/>
            <person name="Heuer A."/>
            <person name="Rast P."/>
            <person name="Oberbeckmann S."/>
            <person name="Bunk B."/>
            <person name="Jeske O."/>
            <person name="Meyerdierks A."/>
            <person name="Storesund J.E."/>
            <person name="Kallscheuer N."/>
            <person name="Luecker S."/>
            <person name="Lage O.M."/>
            <person name="Pohl T."/>
            <person name="Merkel B.J."/>
            <person name="Hornburger P."/>
            <person name="Mueller R.-W."/>
            <person name="Bruemmer F."/>
            <person name="Labrenz M."/>
            <person name="Spormann A.M."/>
            <person name="Op den Camp H."/>
            <person name="Overmann J."/>
            <person name="Amann R."/>
            <person name="Jetten M.S.M."/>
            <person name="Mascher T."/>
            <person name="Medema M.H."/>
            <person name="Devos D.P."/>
            <person name="Kaster A.-K."/>
            <person name="Ovreas L."/>
            <person name="Rohde M."/>
            <person name="Galperin M.Y."/>
            <person name="Jogler C."/>
        </authorList>
    </citation>
    <scope>NUCLEOTIDE SEQUENCE [LARGE SCALE GENOMIC DNA]</scope>
    <source>
        <strain evidence="2 3">Mal4</strain>
    </source>
</reference>
<accession>A0A517ZBA2</accession>